<keyword evidence="6" id="KW-0539">Nucleus</keyword>
<name>A0A6A6MDR9_HEVBR</name>
<dbReference type="Proteomes" id="UP000467840">
    <property type="component" value="Chromosome 14"/>
</dbReference>
<gene>
    <name evidence="9" type="ORF">GH714_022243</name>
</gene>
<feature type="domain" description="Fungal lipase-type" evidence="7">
    <location>
        <begin position="51"/>
        <end position="199"/>
    </location>
</feature>
<dbReference type="Gene3D" id="3.40.50.1820">
    <property type="entry name" value="alpha/beta hydrolase"/>
    <property type="match status" value="1"/>
</dbReference>
<evidence type="ECO:0000256" key="2">
    <source>
        <dbReference type="ARBA" id="ARBA00004496"/>
    </source>
</evidence>
<evidence type="ECO:0000256" key="6">
    <source>
        <dbReference type="ARBA" id="ARBA00023242"/>
    </source>
</evidence>
<dbReference type="Pfam" id="PF18117">
    <property type="entry name" value="EDS1_EP"/>
    <property type="match status" value="1"/>
</dbReference>
<keyword evidence="10" id="KW-1185">Reference proteome</keyword>
<reference evidence="9 10" key="1">
    <citation type="journal article" date="2020" name="Mol. Plant">
        <title>The Chromosome-Based Rubber Tree Genome Provides New Insights into Spurge Genome Evolution and Rubber Biosynthesis.</title>
        <authorList>
            <person name="Liu J."/>
            <person name="Shi C."/>
            <person name="Shi C.C."/>
            <person name="Li W."/>
            <person name="Zhang Q.J."/>
            <person name="Zhang Y."/>
            <person name="Li K."/>
            <person name="Lu H.F."/>
            <person name="Shi C."/>
            <person name="Zhu S.T."/>
            <person name="Xiao Z.Y."/>
            <person name="Nan H."/>
            <person name="Yue Y."/>
            <person name="Zhu X.G."/>
            <person name="Wu Y."/>
            <person name="Hong X.N."/>
            <person name="Fan G.Y."/>
            <person name="Tong Y."/>
            <person name="Zhang D."/>
            <person name="Mao C.L."/>
            <person name="Liu Y.L."/>
            <person name="Hao S.J."/>
            <person name="Liu W.Q."/>
            <person name="Lv M.Q."/>
            <person name="Zhang H.B."/>
            <person name="Liu Y."/>
            <person name="Hu-Tang G.R."/>
            <person name="Wang J.P."/>
            <person name="Wang J.H."/>
            <person name="Sun Y.H."/>
            <person name="Ni S.B."/>
            <person name="Chen W.B."/>
            <person name="Zhang X.C."/>
            <person name="Jiao Y.N."/>
            <person name="Eichler E.E."/>
            <person name="Li G.H."/>
            <person name="Liu X."/>
            <person name="Gao L.Z."/>
        </authorList>
    </citation>
    <scope>NUCLEOTIDE SEQUENCE [LARGE SCALE GENOMIC DNA]</scope>
    <source>
        <strain evidence="10">cv. GT1</strain>
        <tissue evidence="9">Leaf</tissue>
    </source>
</reference>
<dbReference type="GO" id="GO:0005737">
    <property type="term" value="C:cytoplasm"/>
    <property type="evidence" value="ECO:0007669"/>
    <property type="project" value="UniProtKB-SubCell"/>
</dbReference>
<protein>
    <recommendedName>
        <fullName evidence="11">Fungal lipase-like domain-containing protein</fullName>
    </recommendedName>
</protein>
<dbReference type="InterPro" id="IPR002921">
    <property type="entry name" value="Fungal_lipase-type"/>
</dbReference>
<evidence type="ECO:0000313" key="9">
    <source>
        <dbReference type="EMBL" id="KAF2311394.1"/>
    </source>
</evidence>
<evidence type="ECO:0000256" key="4">
    <source>
        <dbReference type="ARBA" id="ARBA00022801"/>
    </source>
</evidence>
<keyword evidence="4" id="KW-0378">Hydrolase</keyword>
<keyword evidence="5" id="KW-0611">Plant defense</keyword>
<dbReference type="GO" id="GO:0006952">
    <property type="term" value="P:defense response"/>
    <property type="evidence" value="ECO:0007669"/>
    <property type="project" value="UniProtKB-KW"/>
</dbReference>
<comment type="caution">
    <text evidence="9">The sequence shown here is derived from an EMBL/GenBank/DDBJ whole genome shotgun (WGS) entry which is preliminary data.</text>
</comment>
<dbReference type="AlphaFoldDB" id="A0A6A6MDR9"/>
<dbReference type="GO" id="GO:0005634">
    <property type="term" value="C:nucleus"/>
    <property type="evidence" value="ECO:0007669"/>
    <property type="project" value="UniProtKB-SubCell"/>
</dbReference>
<dbReference type="CDD" id="cd00519">
    <property type="entry name" value="Lipase_3"/>
    <property type="match status" value="1"/>
</dbReference>
<dbReference type="InterPro" id="IPR041266">
    <property type="entry name" value="EDS1_EP"/>
</dbReference>
<dbReference type="PANTHER" id="PTHR47090:SF2">
    <property type="entry name" value="PROTEIN EDS1-RELATED"/>
    <property type="match status" value="1"/>
</dbReference>
<evidence type="ECO:0000313" key="10">
    <source>
        <dbReference type="Proteomes" id="UP000467840"/>
    </source>
</evidence>
<dbReference type="Pfam" id="PF01764">
    <property type="entry name" value="Lipase_3"/>
    <property type="match status" value="1"/>
</dbReference>
<dbReference type="GO" id="GO:0016787">
    <property type="term" value="F:hydrolase activity"/>
    <property type="evidence" value="ECO:0007669"/>
    <property type="project" value="UniProtKB-KW"/>
</dbReference>
<comment type="subcellular location">
    <subcellularLocation>
        <location evidence="2">Cytoplasm</location>
    </subcellularLocation>
    <subcellularLocation>
        <location evidence="1">Nucleus</location>
    </subcellularLocation>
</comment>
<dbReference type="InterPro" id="IPR029058">
    <property type="entry name" value="AB_hydrolase_fold"/>
</dbReference>
<dbReference type="PANTHER" id="PTHR47090">
    <property type="entry name" value="PROTEIN EDS1-RELATED"/>
    <property type="match status" value="1"/>
</dbReference>
<evidence type="ECO:0008006" key="11">
    <source>
        <dbReference type="Google" id="ProtNLM"/>
    </source>
</evidence>
<organism evidence="9 10">
    <name type="scientific">Hevea brasiliensis</name>
    <name type="common">Para rubber tree</name>
    <name type="synonym">Siphonia brasiliensis</name>
    <dbReference type="NCBI Taxonomy" id="3981"/>
    <lineage>
        <taxon>Eukaryota</taxon>
        <taxon>Viridiplantae</taxon>
        <taxon>Streptophyta</taxon>
        <taxon>Embryophyta</taxon>
        <taxon>Tracheophyta</taxon>
        <taxon>Spermatophyta</taxon>
        <taxon>Magnoliopsida</taxon>
        <taxon>eudicotyledons</taxon>
        <taxon>Gunneridae</taxon>
        <taxon>Pentapetalae</taxon>
        <taxon>rosids</taxon>
        <taxon>fabids</taxon>
        <taxon>Malpighiales</taxon>
        <taxon>Euphorbiaceae</taxon>
        <taxon>Crotonoideae</taxon>
        <taxon>Micrandreae</taxon>
        <taxon>Hevea</taxon>
    </lineage>
</organism>
<feature type="domain" description="EDS1 EP" evidence="8">
    <location>
        <begin position="406"/>
        <end position="591"/>
    </location>
</feature>
<dbReference type="EMBL" id="JAAGAX010000006">
    <property type="protein sequence ID" value="KAF2311394.1"/>
    <property type="molecule type" value="Genomic_DNA"/>
</dbReference>
<dbReference type="ESTHER" id="hevbr-a0a6a6mdr9">
    <property type="family name" value="Plant_lipase_EDS1-like"/>
</dbReference>
<dbReference type="SUPFAM" id="SSF53474">
    <property type="entry name" value="alpha/beta-Hydrolases"/>
    <property type="match status" value="1"/>
</dbReference>
<evidence type="ECO:0000259" key="8">
    <source>
        <dbReference type="Pfam" id="PF18117"/>
    </source>
</evidence>
<sequence>MASVSLGENLGIREEVIKKACSVSMKTHKSAGKQLYVAEKIRNSHELVFSFPGSWSLSDWFIGSSFGEVKVDLELFPSLKYIGLNQIATVNGAFLNRFNAILDNTQFKKEVETAVTDRKQVQVVFTGHSLGGPIAILAAIWFLEEYIRPDPKKMAPLCVTFGSPLVGDRIMSHALRRENWSRYFVNFVMRYDIVPRMSLTPLSSVEQQLRQVLNFFKARSQENVVEPSDFFVTVMRNALSVVSHAACKIMGNTNLLLETLSNFVELSPYRPLGTYVFCTGNEKLVVIRNPDAVLQLLFYTSQLSSEGDLPAVARRSLIDHLSYKDELEECLKMQSVTFLDDHHLEALPLSDDASATAESNMALKDLGLSARARLCLRAAGQLEKQKKSNQQAIDKKMEDIKNGLGKLQGYKDKCKHKVGYYDAFKISEDKEDFEANVNRLQLAGIWDEIIEMLKRNELPDEFEGRKAWIDIGTQYRRIVEPLDIANYYRHLKNEDTGPYMERGRPKRYKCTQRWREHAERMSNESLESCFWAEAEELCNKSGNPSIRDRVLQLKRRVEEWIRNGVLDEDVFLNGSTFEKLLTEHSLKNSDQNVVFQGSWS</sequence>
<proteinExistence type="predicted"/>
<dbReference type="GO" id="GO:0006629">
    <property type="term" value="P:lipid metabolic process"/>
    <property type="evidence" value="ECO:0007669"/>
    <property type="project" value="InterPro"/>
</dbReference>
<dbReference type="InterPro" id="IPR044214">
    <property type="entry name" value="EDS1-like"/>
</dbReference>
<evidence type="ECO:0000256" key="1">
    <source>
        <dbReference type="ARBA" id="ARBA00004123"/>
    </source>
</evidence>
<evidence type="ECO:0000256" key="3">
    <source>
        <dbReference type="ARBA" id="ARBA00022490"/>
    </source>
</evidence>
<keyword evidence="3" id="KW-0963">Cytoplasm</keyword>
<evidence type="ECO:0000259" key="7">
    <source>
        <dbReference type="Pfam" id="PF01764"/>
    </source>
</evidence>
<evidence type="ECO:0000256" key="5">
    <source>
        <dbReference type="ARBA" id="ARBA00022821"/>
    </source>
</evidence>
<accession>A0A6A6MDR9</accession>